<name>A0A0M8MGW1_9MICO</name>
<dbReference type="Pfam" id="PF14759">
    <property type="entry name" value="Reductase_C"/>
    <property type="match status" value="1"/>
</dbReference>
<keyword evidence="3" id="KW-0274">FAD</keyword>
<feature type="domain" description="Reductase C-terminal" evidence="6">
    <location>
        <begin position="317"/>
        <end position="398"/>
    </location>
</feature>
<dbReference type="Pfam" id="PF07992">
    <property type="entry name" value="Pyr_redox_2"/>
    <property type="match status" value="1"/>
</dbReference>
<proteinExistence type="predicted"/>
<dbReference type="InterPro" id="IPR023753">
    <property type="entry name" value="FAD/NAD-binding_dom"/>
</dbReference>
<keyword evidence="4" id="KW-0560">Oxidoreductase</keyword>
<dbReference type="SUPFAM" id="SSF51905">
    <property type="entry name" value="FAD/NAD(P)-binding domain"/>
    <property type="match status" value="2"/>
</dbReference>
<sequence>MSAPRRVLIAGGGIAGWTVASTFRDRGFDGEIVIVEREAACYDRPPLSKTVLVDGAPLSSLAFAAPEALAQASIEVHAGRTVVALDAAARTLRLDDGALLAGDVIVLATGTAARPAAFPGSTLPGVLSLQTYADARALHALKGRRIAVVGAGLIGAEATAALRTAGSEVTLIDPSAVPGTRAFGPTMAAHLHAMHGAAGVDCRRDTVAGVVPTGGALRVDLTGGDAVEVDGVLVATGVVTDPIVARESGLDVDDGIVVQDSGLTSAPGIYAVGDVARRWKNGVLRPGSGHWDAARADGQDVADAILGLPPAGRGADWFWSDRYGHHVEVVGALAGTAREVVRPGLHPTVFVVDGDRLVRAVSVDDPLAVRAARRLIDRRTPVVADQLVDPAVPVRSLLPHA</sequence>
<evidence type="ECO:0000313" key="8">
    <source>
        <dbReference type="Proteomes" id="UP000037737"/>
    </source>
</evidence>
<dbReference type="PATRIC" id="fig|84292.3.peg.1041"/>
<keyword evidence="8" id="KW-1185">Reference proteome</keyword>
<evidence type="ECO:0000256" key="2">
    <source>
        <dbReference type="ARBA" id="ARBA00022630"/>
    </source>
</evidence>
<comment type="cofactor">
    <cofactor evidence="1">
        <name>FAD</name>
        <dbReference type="ChEBI" id="CHEBI:57692"/>
    </cofactor>
</comment>
<evidence type="ECO:0000259" key="5">
    <source>
        <dbReference type="Pfam" id="PF07992"/>
    </source>
</evidence>
<dbReference type="GO" id="GO:0016651">
    <property type="term" value="F:oxidoreductase activity, acting on NAD(P)H"/>
    <property type="evidence" value="ECO:0007669"/>
    <property type="project" value="TreeGrafter"/>
</dbReference>
<evidence type="ECO:0000256" key="1">
    <source>
        <dbReference type="ARBA" id="ARBA00001974"/>
    </source>
</evidence>
<dbReference type="EMBL" id="LAVO01000005">
    <property type="protein sequence ID" value="KOS11238.1"/>
    <property type="molecule type" value="Genomic_DNA"/>
</dbReference>
<dbReference type="InterPro" id="IPR028202">
    <property type="entry name" value="Reductase_C"/>
</dbReference>
<gene>
    <name evidence="7" type="ORF">XI38_05040</name>
</gene>
<dbReference type="InterPro" id="IPR016156">
    <property type="entry name" value="FAD/NAD-linked_Rdtase_dimer_sf"/>
</dbReference>
<dbReference type="OrthoDB" id="1145at2"/>
<evidence type="ECO:0000313" key="7">
    <source>
        <dbReference type="EMBL" id="KOS11238.1"/>
    </source>
</evidence>
<accession>A0A0M8MGW1</accession>
<organism evidence="7 8">
    <name type="scientific">Microbacterium aurantiacum</name>
    <dbReference type="NCBI Taxonomy" id="162393"/>
    <lineage>
        <taxon>Bacteria</taxon>
        <taxon>Bacillati</taxon>
        <taxon>Actinomycetota</taxon>
        <taxon>Actinomycetes</taxon>
        <taxon>Micrococcales</taxon>
        <taxon>Microbacteriaceae</taxon>
        <taxon>Microbacterium</taxon>
    </lineage>
</organism>
<dbReference type="InterPro" id="IPR036188">
    <property type="entry name" value="FAD/NAD-bd_sf"/>
</dbReference>
<evidence type="ECO:0000256" key="3">
    <source>
        <dbReference type="ARBA" id="ARBA00022827"/>
    </source>
</evidence>
<dbReference type="AlphaFoldDB" id="A0A0M8MGW1"/>
<dbReference type="Proteomes" id="UP000037737">
    <property type="component" value="Unassembled WGS sequence"/>
</dbReference>
<dbReference type="SUPFAM" id="SSF55424">
    <property type="entry name" value="FAD/NAD-linked reductases, dimerisation (C-terminal) domain"/>
    <property type="match status" value="1"/>
</dbReference>
<protein>
    <submittedName>
        <fullName evidence="7">Uncharacterized protein</fullName>
    </submittedName>
</protein>
<evidence type="ECO:0000259" key="6">
    <source>
        <dbReference type="Pfam" id="PF14759"/>
    </source>
</evidence>
<dbReference type="Gene3D" id="3.50.50.60">
    <property type="entry name" value="FAD/NAD(P)-binding domain"/>
    <property type="match status" value="2"/>
</dbReference>
<dbReference type="PRINTS" id="PR00411">
    <property type="entry name" value="PNDRDTASEI"/>
</dbReference>
<dbReference type="GO" id="GO:0005737">
    <property type="term" value="C:cytoplasm"/>
    <property type="evidence" value="ECO:0007669"/>
    <property type="project" value="TreeGrafter"/>
</dbReference>
<dbReference type="PANTHER" id="PTHR43557:SF2">
    <property type="entry name" value="RIESKE DOMAIN-CONTAINING PROTEIN-RELATED"/>
    <property type="match status" value="1"/>
</dbReference>
<comment type="caution">
    <text evidence="7">The sequence shown here is derived from an EMBL/GenBank/DDBJ whole genome shotgun (WGS) entry which is preliminary data.</text>
</comment>
<keyword evidence="2" id="KW-0285">Flavoprotein</keyword>
<dbReference type="KEGG" id="mcw:A8L33_08945"/>
<evidence type="ECO:0000256" key="4">
    <source>
        <dbReference type="ARBA" id="ARBA00023002"/>
    </source>
</evidence>
<reference evidence="7" key="1">
    <citation type="submission" date="2015-04" db="EMBL/GenBank/DDBJ databases">
        <title>Complete genome sequence of Microbacterium chocolatum SIT 101, a bacterium enantioselectively hydrolyzing mesomeric diesters.</title>
        <authorList>
            <person name="Li X."/>
            <person name="Xu Y."/>
        </authorList>
    </citation>
    <scope>NUCLEOTIDE SEQUENCE [LARGE SCALE GENOMIC DNA]</scope>
    <source>
        <strain evidence="7">SIT 101</strain>
    </source>
</reference>
<dbReference type="InterPro" id="IPR050446">
    <property type="entry name" value="FAD-oxidoreductase/Apoptosis"/>
</dbReference>
<dbReference type="PRINTS" id="PR00368">
    <property type="entry name" value="FADPNR"/>
</dbReference>
<dbReference type="PANTHER" id="PTHR43557">
    <property type="entry name" value="APOPTOSIS-INDUCING FACTOR 1"/>
    <property type="match status" value="1"/>
</dbReference>
<feature type="domain" description="FAD/NAD(P)-binding" evidence="5">
    <location>
        <begin position="6"/>
        <end position="298"/>
    </location>
</feature>
<dbReference type="Gene3D" id="3.30.390.30">
    <property type="match status" value="1"/>
</dbReference>